<evidence type="ECO:0000313" key="2">
    <source>
        <dbReference type="EMBL" id="KAK9933958.1"/>
    </source>
</evidence>
<dbReference type="PANTHER" id="PTHR47370">
    <property type="entry name" value="ACYL-COA N-ACYLTRANSFERASES (NAT) SUPERFAMILY PROTEIN"/>
    <property type="match status" value="1"/>
</dbReference>
<feature type="domain" description="N-acetyltransferase" evidence="1">
    <location>
        <begin position="9"/>
        <end position="212"/>
    </location>
</feature>
<dbReference type="Gene3D" id="3.40.630.30">
    <property type="match status" value="1"/>
</dbReference>
<dbReference type="InterPro" id="IPR052810">
    <property type="entry name" value="Plant_NAT"/>
</dbReference>
<protein>
    <recommendedName>
        <fullName evidence="1">N-acetyltransferase domain-containing protein</fullName>
    </recommendedName>
</protein>
<dbReference type="Pfam" id="PF00583">
    <property type="entry name" value="Acetyltransf_1"/>
    <property type="match status" value="1"/>
</dbReference>
<sequence length="395" mass="44934">MVDKADNKVLIREFSADTDIEVVGKLERNCELGSKRGFSIFTSMMCDPLCRIRFYPIHIMLVAQLLDNGELVGVIRGCIKHVGTGFGGTHVMGCILGLRVSPTHRRMGIGFQLMNSVEEWLLRKGAQYTFLAAEKNNTASTNLFTSKCNYMNISSLIIFVQPVCSTAKDPVPQVIKIEKLHVDQAIFLYKNRLRDKDMYPTDMDVILKEKFSLGTWVCYFEEQGWINLDSEENNKGTITKTQSSWVIFSIWNTCEAYKLHIRKSHPLSYFRATLSHAREKIFSWLKMPRSNVSVQSSFGFLFLYGLHGEGEQLGELMKSVWKFALGLGQNVKDSKLILTELGMCDPLIKHVPDDPSISRIHDLWYAKSLSSHPDDKDDLLMKGPLGNVFVDPREF</sequence>
<dbReference type="AlphaFoldDB" id="A0AAW1XDJ2"/>
<dbReference type="EMBL" id="JBEDUW010000004">
    <property type="protein sequence ID" value="KAK9933958.1"/>
    <property type="molecule type" value="Genomic_DNA"/>
</dbReference>
<dbReference type="PROSITE" id="PS51186">
    <property type="entry name" value="GNAT"/>
    <property type="match status" value="1"/>
</dbReference>
<name>A0AAW1XDJ2_RUBAR</name>
<dbReference type="Proteomes" id="UP001457282">
    <property type="component" value="Unassembled WGS sequence"/>
</dbReference>
<dbReference type="InterPro" id="IPR016181">
    <property type="entry name" value="Acyl_CoA_acyltransferase"/>
</dbReference>
<dbReference type="SUPFAM" id="SSF55729">
    <property type="entry name" value="Acyl-CoA N-acyltransferases (Nat)"/>
    <property type="match status" value="1"/>
</dbReference>
<reference evidence="2 3" key="1">
    <citation type="journal article" date="2023" name="G3 (Bethesda)">
        <title>A chromosome-length genome assembly and annotation of blackberry (Rubus argutus, cv. 'Hillquist').</title>
        <authorList>
            <person name="Bruna T."/>
            <person name="Aryal R."/>
            <person name="Dudchenko O."/>
            <person name="Sargent D.J."/>
            <person name="Mead D."/>
            <person name="Buti M."/>
            <person name="Cavallini A."/>
            <person name="Hytonen T."/>
            <person name="Andres J."/>
            <person name="Pham M."/>
            <person name="Weisz D."/>
            <person name="Mascagni F."/>
            <person name="Usai G."/>
            <person name="Natali L."/>
            <person name="Bassil N."/>
            <person name="Fernandez G.E."/>
            <person name="Lomsadze A."/>
            <person name="Armour M."/>
            <person name="Olukolu B."/>
            <person name="Poorten T."/>
            <person name="Britton C."/>
            <person name="Davik J."/>
            <person name="Ashrafi H."/>
            <person name="Aiden E.L."/>
            <person name="Borodovsky M."/>
            <person name="Worthington M."/>
        </authorList>
    </citation>
    <scope>NUCLEOTIDE SEQUENCE [LARGE SCALE GENOMIC DNA]</scope>
    <source>
        <strain evidence="2">PI 553951</strain>
    </source>
</reference>
<accession>A0AAW1XDJ2</accession>
<comment type="caution">
    <text evidence="2">The sequence shown here is derived from an EMBL/GenBank/DDBJ whole genome shotgun (WGS) entry which is preliminary data.</text>
</comment>
<organism evidence="2 3">
    <name type="scientific">Rubus argutus</name>
    <name type="common">Southern blackberry</name>
    <dbReference type="NCBI Taxonomy" id="59490"/>
    <lineage>
        <taxon>Eukaryota</taxon>
        <taxon>Viridiplantae</taxon>
        <taxon>Streptophyta</taxon>
        <taxon>Embryophyta</taxon>
        <taxon>Tracheophyta</taxon>
        <taxon>Spermatophyta</taxon>
        <taxon>Magnoliopsida</taxon>
        <taxon>eudicotyledons</taxon>
        <taxon>Gunneridae</taxon>
        <taxon>Pentapetalae</taxon>
        <taxon>rosids</taxon>
        <taxon>fabids</taxon>
        <taxon>Rosales</taxon>
        <taxon>Rosaceae</taxon>
        <taxon>Rosoideae</taxon>
        <taxon>Rosoideae incertae sedis</taxon>
        <taxon>Rubus</taxon>
    </lineage>
</organism>
<keyword evidence="3" id="KW-1185">Reference proteome</keyword>
<dbReference type="InterPro" id="IPR000182">
    <property type="entry name" value="GNAT_dom"/>
</dbReference>
<evidence type="ECO:0000313" key="3">
    <source>
        <dbReference type="Proteomes" id="UP001457282"/>
    </source>
</evidence>
<proteinExistence type="predicted"/>
<evidence type="ECO:0000259" key="1">
    <source>
        <dbReference type="PROSITE" id="PS51186"/>
    </source>
</evidence>
<gene>
    <name evidence="2" type="ORF">M0R45_021127</name>
</gene>
<dbReference type="GO" id="GO:0016747">
    <property type="term" value="F:acyltransferase activity, transferring groups other than amino-acyl groups"/>
    <property type="evidence" value="ECO:0007669"/>
    <property type="project" value="InterPro"/>
</dbReference>
<dbReference type="PANTHER" id="PTHR47370:SF4">
    <property type="entry name" value="N-ACETYLTRANSFERASE HLS1-LIKE-RELATED"/>
    <property type="match status" value="1"/>
</dbReference>
<dbReference type="CDD" id="cd04301">
    <property type="entry name" value="NAT_SF"/>
    <property type="match status" value="1"/>
</dbReference>